<evidence type="ECO:0000313" key="6">
    <source>
        <dbReference type="Proteomes" id="UP001295423"/>
    </source>
</evidence>
<gene>
    <name evidence="5" type="ORF">CYCCA115_LOCUS3031</name>
</gene>
<feature type="region of interest" description="Disordered" evidence="2">
    <location>
        <begin position="68"/>
        <end position="110"/>
    </location>
</feature>
<dbReference type="InterPro" id="IPR052636">
    <property type="entry name" value="UDP-D-xylose:L-fucose_XylT"/>
</dbReference>
<keyword evidence="3" id="KW-0732">Signal</keyword>
<feature type="domain" description="Nucleotide-diphospho-sugar transferase" evidence="4">
    <location>
        <begin position="331"/>
        <end position="555"/>
    </location>
</feature>
<accession>A0AAD2CF35</accession>
<dbReference type="EMBL" id="CAKOGP040000224">
    <property type="protein sequence ID" value="CAJ1932824.1"/>
    <property type="molecule type" value="Genomic_DNA"/>
</dbReference>
<comment type="caution">
    <text evidence="5">The sequence shown here is derived from an EMBL/GenBank/DDBJ whole genome shotgun (WGS) entry which is preliminary data.</text>
</comment>
<dbReference type="GO" id="GO:0005794">
    <property type="term" value="C:Golgi apparatus"/>
    <property type="evidence" value="ECO:0007669"/>
    <property type="project" value="TreeGrafter"/>
</dbReference>
<evidence type="ECO:0000256" key="2">
    <source>
        <dbReference type="SAM" id="MobiDB-lite"/>
    </source>
</evidence>
<sequence>MLKISLTRQCLSHLVVAVIFFQLGAMTTTTTTTTTTSSSSTTSCLSLGTMNNAASRSEDWDLQLNQRRIRKSDDGPKRVGSSLRHQQGKSWNMQTYGRPTKTYSSTSDNKSQLTKEFVHGMAWIPREEFVKTFDTGVAIDNAGAGAQGKNSSVLLLYANQKSLPNTQGLLDNQNPGTVPSNPLEATENCNELQVILASTKRKNRCIAIMENWGGSPHMYRFLRHDDSKQLRLGGRFFDPAGGAARWQKPPPRPMTHNFWKQLADFLIHYDKTWQDLKPVADKVALAGGRGDPSATEDGISRGAITVMVSNYGHANLLLNFVCAAKSVGFNLDNVLLFAMDEETYELAQKLGLESFYPKHIFEGYIPKKELEKYSFGDGKFAKIMMGKIYSVQLVNDLGYDVLFQDLDVVPLRPDIMEYFYSGRKDAAYVDMFFQYDRNHNSEQAPYSANSGFYFVKYNQKTNYFFSVLARMGDLVLKTGSHQQAMSVLMGEHMATHGLKVKVMGGEGEDSHLFPNGWHFHRSKNEYMKELKDGKQTPYIFHMNWNNNGKEKQDLMKDSGFWFVEDSCPVTNLPSDIKTCCKR</sequence>
<reference evidence="5" key="1">
    <citation type="submission" date="2023-08" db="EMBL/GenBank/DDBJ databases">
        <authorList>
            <person name="Audoor S."/>
            <person name="Bilcke G."/>
        </authorList>
    </citation>
    <scope>NUCLEOTIDE SEQUENCE</scope>
</reference>
<protein>
    <recommendedName>
        <fullName evidence="4">Nucleotide-diphospho-sugar transferase domain-containing protein</fullName>
    </recommendedName>
</protein>
<dbReference type="PANTHER" id="PTHR47032:SF1">
    <property type="entry name" value="UDP-D-XYLOSE:L-FUCOSE ALPHA-1,3-D-XYLOSYLTRANSFERASE-RELATED"/>
    <property type="match status" value="1"/>
</dbReference>
<evidence type="ECO:0000313" key="5">
    <source>
        <dbReference type="EMBL" id="CAJ1932824.1"/>
    </source>
</evidence>
<evidence type="ECO:0000259" key="4">
    <source>
        <dbReference type="Pfam" id="PF03407"/>
    </source>
</evidence>
<evidence type="ECO:0000256" key="3">
    <source>
        <dbReference type="SAM" id="SignalP"/>
    </source>
</evidence>
<dbReference type="InterPro" id="IPR029044">
    <property type="entry name" value="Nucleotide-diphossugar_trans"/>
</dbReference>
<feature type="compositionally biased region" description="Polar residues" evidence="2">
    <location>
        <begin position="83"/>
        <end position="110"/>
    </location>
</feature>
<proteinExistence type="inferred from homology"/>
<dbReference type="Proteomes" id="UP001295423">
    <property type="component" value="Unassembled WGS sequence"/>
</dbReference>
<name>A0AAD2CF35_9STRA</name>
<keyword evidence="6" id="KW-1185">Reference proteome</keyword>
<evidence type="ECO:0000256" key="1">
    <source>
        <dbReference type="ARBA" id="ARBA00007033"/>
    </source>
</evidence>
<dbReference type="GO" id="GO:0016757">
    <property type="term" value="F:glycosyltransferase activity"/>
    <property type="evidence" value="ECO:0007669"/>
    <property type="project" value="TreeGrafter"/>
</dbReference>
<feature type="chain" id="PRO_5041897382" description="Nucleotide-diphospho-sugar transferase domain-containing protein" evidence="3">
    <location>
        <begin position="18"/>
        <end position="582"/>
    </location>
</feature>
<comment type="similarity">
    <text evidence="1">Belongs to the glycosyltransferase 77 family.</text>
</comment>
<dbReference type="Pfam" id="PF03407">
    <property type="entry name" value="Nucleotid_trans"/>
    <property type="match status" value="1"/>
</dbReference>
<feature type="signal peptide" evidence="3">
    <location>
        <begin position="1"/>
        <end position="17"/>
    </location>
</feature>
<dbReference type="SUPFAM" id="SSF53448">
    <property type="entry name" value="Nucleotide-diphospho-sugar transferases"/>
    <property type="match status" value="1"/>
</dbReference>
<dbReference type="AlphaFoldDB" id="A0AAD2CF35"/>
<dbReference type="InterPro" id="IPR005069">
    <property type="entry name" value="Nucl-diP-sugar_transferase"/>
</dbReference>
<organism evidence="5 6">
    <name type="scientific">Cylindrotheca closterium</name>
    <dbReference type="NCBI Taxonomy" id="2856"/>
    <lineage>
        <taxon>Eukaryota</taxon>
        <taxon>Sar</taxon>
        <taxon>Stramenopiles</taxon>
        <taxon>Ochrophyta</taxon>
        <taxon>Bacillariophyta</taxon>
        <taxon>Bacillariophyceae</taxon>
        <taxon>Bacillariophycidae</taxon>
        <taxon>Bacillariales</taxon>
        <taxon>Bacillariaceae</taxon>
        <taxon>Cylindrotheca</taxon>
    </lineage>
</organism>
<dbReference type="PANTHER" id="PTHR47032">
    <property type="entry name" value="UDP-D-XYLOSE:L-FUCOSE ALPHA-1,3-D-XYLOSYLTRANSFERASE-RELATED"/>
    <property type="match status" value="1"/>
</dbReference>